<dbReference type="HOGENOM" id="CLU_139722_0_0_5"/>
<evidence type="ECO:0000313" key="2">
    <source>
        <dbReference type="EMBL" id="AHB48687.1"/>
    </source>
</evidence>
<dbReference type="RefSeq" id="WP_023787407.1">
    <property type="nucleotide sequence ID" value="NC_022997.1"/>
</dbReference>
<dbReference type="Proteomes" id="UP000018542">
    <property type="component" value="Chromosome"/>
</dbReference>
<evidence type="ECO:0000313" key="3">
    <source>
        <dbReference type="Proteomes" id="UP000018542"/>
    </source>
</evidence>
<dbReference type="STRING" id="1029756.W911_10250"/>
<sequence>MRQPHDNFGTRILKASEAKQAMLRRAQKPAPDDPTVLQRKAERQAIVAAREARKEAKAQAAIELAAKEAAERAEQEALKERLAREEADQAVALLAEQKAMRDLRYAARKKRKA</sequence>
<protein>
    <submittedName>
        <fullName evidence="2">Uncharacterized protein</fullName>
    </submittedName>
</protein>
<dbReference type="Pfam" id="PF20089">
    <property type="entry name" value="DUF6481"/>
    <property type="match status" value="1"/>
</dbReference>
<organism evidence="2 3">
    <name type="scientific">Hyphomicrobium nitrativorans NL23</name>
    <dbReference type="NCBI Taxonomy" id="1029756"/>
    <lineage>
        <taxon>Bacteria</taxon>
        <taxon>Pseudomonadati</taxon>
        <taxon>Pseudomonadota</taxon>
        <taxon>Alphaproteobacteria</taxon>
        <taxon>Hyphomicrobiales</taxon>
        <taxon>Hyphomicrobiaceae</taxon>
        <taxon>Hyphomicrobium</taxon>
    </lineage>
</organism>
<dbReference type="InterPro" id="IPR045510">
    <property type="entry name" value="DUF6481"/>
</dbReference>
<accession>V5SDX0</accession>
<name>V5SDX0_9HYPH</name>
<dbReference type="AlphaFoldDB" id="V5SDX0"/>
<keyword evidence="1" id="KW-0175">Coiled coil</keyword>
<evidence type="ECO:0000256" key="1">
    <source>
        <dbReference type="SAM" id="Coils"/>
    </source>
</evidence>
<proteinExistence type="predicted"/>
<dbReference type="KEGG" id="hni:W911_10250"/>
<feature type="coiled-coil region" evidence="1">
    <location>
        <begin position="39"/>
        <end position="90"/>
    </location>
</feature>
<keyword evidence="3" id="KW-1185">Reference proteome</keyword>
<dbReference type="EMBL" id="CP006912">
    <property type="protein sequence ID" value="AHB48687.1"/>
    <property type="molecule type" value="Genomic_DNA"/>
</dbReference>
<gene>
    <name evidence="2" type="ORF">W911_10250</name>
</gene>
<reference evidence="2 3" key="1">
    <citation type="journal article" date="2014" name="Genome Announc.">
        <title>Complete Genome Sequence of Hyphomicrobium nitrativorans Strain NL23, a Denitrifying Bacterium Isolated from Biofilm of a Methanol-Fed Denitrification System Treating Seawater at the Montreal Biodome.</title>
        <authorList>
            <person name="Martineau C."/>
            <person name="Villeneuve C."/>
            <person name="Mauffrey F."/>
            <person name="Villemur R."/>
        </authorList>
    </citation>
    <scope>NUCLEOTIDE SEQUENCE [LARGE SCALE GENOMIC DNA]</scope>
    <source>
        <strain evidence="2">NL23</strain>
    </source>
</reference>